<sequence length="232" mass="26250">MNLADLQEKIGVHFKNEDLLKEALTHRSYLNENPSWPLPHNERLEFLGDAVLELIVTENLFSAYPQDDEGKLTSVRAALVNYLFLSSIAKSLSMEDYIWMSKGEAKDTGRARNVILANAFEALLGAIYLDQGYSEASQFIKKFVFSKVSEVVENGLYKDAKSFFQELAQEKYKTTPVYQVLEEIGPDHQKTFRVGLFLGEEKISEGEGFSKQEAEIEAAKKGLLYVFEKTGN</sequence>
<comment type="similarity">
    <text evidence="2">Belongs to the ribonuclease III family.</text>
</comment>
<evidence type="ECO:0000256" key="5">
    <source>
        <dbReference type="ARBA" id="ARBA00022722"/>
    </source>
</evidence>
<dbReference type="CDD" id="cd00593">
    <property type="entry name" value="RIBOc"/>
    <property type="match status" value="1"/>
</dbReference>
<dbReference type="SUPFAM" id="SSF69065">
    <property type="entry name" value="RNase III domain-like"/>
    <property type="match status" value="1"/>
</dbReference>
<protein>
    <recommendedName>
        <fullName evidence="9">Ribonuclease 3</fullName>
        <ecNumber evidence="9">3.1.26.3</ecNumber>
    </recommendedName>
    <alternativeName>
        <fullName evidence="9">Ribonuclease III</fullName>
        <shortName evidence="9">RNase III</shortName>
    </alternativeName>
</protein>
<dbReference type="CDD" id="cd10845">
    <property type="entry name" value="DSRM_RNAse_III_family"/>
    <property type="match status" value="1"/>
</dbReference>
<feature type="active site" evidence="9">
    <location>
        <position position="121"/>
    </location>
</feature>
<feature type="domain" description="RNase III" evidence="11">
    <location>
        <begin position="3"/>
        <end position="132"/>
    </location>
</feature>
<evidence type="ECO:0000256" key="4">
    <source>
        <dbReference type="ARBA" id="ARBA00022664"/>
    </source>
</evidence>
<evidence type="ECO:0000256" key="2">
    <source>
        <dbReference type="ARBA" id="ARBA00010183"/>
    </source>
</evidence>
<dbReference type="Gene3D" id="1.10.1520.10">
    <property type="entry name" value="Ribonuclease III domain"/>
    <property type="match status" value="1"/>
</dbReference>
<proteinExistence type="inferred from homology"/>
<keyword evidence="3 9" id="KW-0698">rRNA processing</keyword>
<keyword evidence="7 9" id="KW-0378">Hydrolase</keyword>
<dbReference type="GO" id="GO:0010468">
    <property type="term" value="P:regulation of gene expression"/>
    <property type="evidence" value="ECO:0007669"/>
    <property type="project" value="TreeGrafter"/>
</dbReference>
<dbReference type="GO" id="GO:0004525">
    <property type="term" value="F:ribonuclease III activity"/>
    <property type="evidence" value="ECO:0007669"/>
    <property type="project" value="UniProtKB-UniRule"/>
</dbReference>
<dbReference type="SUPFAM" id="SSF54768">
    <property type="entry name" value="dsRNA-binding domain-like"/>
    <property type="match status" value="1"/>
</dbReference>
<evidence type="ECO:0000259" key="10">
    <source>
        <dbReference type="PROSITE" id="PS50137"/>
    </source>
</evidence>
<dbReference type="EC" id="3.1.26.3" evidence="9"/>
<accession>A0A0G1EIL0</accession>
<dbReference type="GO" id="GO:0046872">
    <property type="term" value="F:metal ion binding"/>
    <property type="evidence" value="ECO:0007669"/>
    <property type="project" value="UniProtKB-KW"/>
</dbReference>
<feature type="binding site" evidence="9">
    <location>
        <position position="45"/>
    </location>
    <ligand>
        <name>Mg(2+)</name>
        <dbReference type="ChEBI" id="CHEBI:18420"/>
    </ligand>
</feature>
<feature type="active site" evidence="9">
    <location>
        <position position="49"/>
    </location>
</feature>
<dbReference type="Pfam" id="PF14622">
    <property type="entry name" value="Ribonucleas_3_3"/>
    <property type="match status" value="1"/>
</dbReference>
<dbReference type="NCBIfam" id="TIGR02191">
    <property type="entry name" value="RNaseIII"/>
    <property type="match status" value="1"/>
</dbReference>
<dbReference type="EMBL" id="LCFA01000004">
    <property type="protein sequence ID" value="KKS82871.1"/>
    <property type="molecule type" value="Genomic_DNA"/>
</dbReference>
<dbReference type="PROSITE" id="PS00517">
    <property type="entry name" value="RNASE_3_1"/>
    <property type="match status" value="1"/>
</dbReference>
<dbReference type="InterPro" id="IPR011907">
    <property type="entry name" value="RNase_III"/>
</dbReference>
<dbReference type="GO" id="GO:0005737">
    <property type="term" value="C:cytoplasm"/>
    <property type="evidence" value="ECO:0007669"/>
    <property type="project" value="UniProtKB-SubCell"/>
</dbReference>
<dbReference type="HAMAP" id="MF_00104">
    <property type="entry name" value="RNase_III"/>
    <property type="match status" value="1"/>
</dbReference>
<comment type="catalytic activity">
    <reaction evidence="1 9">
        <text>Endonucleolytic cleavage to 5'-phosphomonoester.</text>
        <dbReference type="EC" id="3.1.26.3"/>
    </reaction>
</comment>
<evidence type="ECO:0000256" key="6">
    <source>
        <dbReference type="ARBA" id="ARBA00022759"/>
    </source>
</evidence>
<comment type="subcellular location">
    <subcellularLocation>
        <location evidence="9">Cytoplasm</location>
    </subcellularLocation>
</comment>
<keyword evidence="9" id="KW-0963">Cytoplasm</keyword>
<evidence type="ECO:0000256" key="3">
    <source>
        <dbReference type="ARBA" id="ARBA00022552"/>
    </source>
</evidence>
<dbReference type="Proteomes" id="UP000034810">
    <property type="component" value="Unassembled WGS sequence"/>
</dbReference>
<dbReference type="FunFam" id="1.10.1520.10:FF:000001">
    <property type="entry name" value="Ribonuclease 3"/>
    <property type="match status" value="1"/>
</dbReference>
<dbReference type="GO" id="GO:0006364">
    <property type="term" value="P:rRNA processing"/>
    <property type="evidence" value="ECO:0007669"/>
    <property type="project" value="UniProtKB-UniRule"/>
</dbReference>
<keyword evidence="6 9" id="KW-0255">Endonuclease</keyword>
<keyword evidence="8 9" id="KW-0694">RNA-binding</keyword>
<dbReference type="InterPro" id="IPR014720">
    <property type="entry name" value="dsRBD_dom"/>
</dbReference>
<dbReference type="GO" id="GO:0008033">
    <property type="term" value="P:tRNA processing"/>
    <property type="evidence" value="ECO:0007669"/>
    <property type="project" value="UniProtKB-KW"/>
</dbReference>
<reference evidence="12 13" key="1">
    <citation type="journal article" date="2015" name="Nature">
        <title>rRNA introns, odd ribosomes, and small enigmatic genomes across a large radiation of phyla.</title>
        <authorList>
            <person name="Brown C.T."/>
            <person name="Hug L.A."/>
            <person name="Thomas B.C."/>
            <person name="Sharon I."/>
            <person name="Castelle C.J."/>
            <person name="Singh A."/>
            <person name="Wilkins M.J."/>
            <person name="Williams K.H."/>
            <person name="Banfield J.F."/>
        </authorList>
    </citation>
    <scope>NUCLEOTIDE SEQUENCE [LARGE SCALE GENOMIC DNA]</scope>
</reference>
<feature type="binding site" evidence="9">
    <location>
        <position position="121"/>
    </location>
    <ligand>
        <name>Mg(2+)</name>
        <dbReference type="ChEBI" id="CHEBI:18420"/>
    </ligand>
</feature>
<comment type="subunit">
    <text evidence="9">Homodimer.</text>
</comment>
<keyword evidence="5 9" id="KW-0540">Nuclease</keyword>
<dbReference type="PANTHER" id="PTHR11207">
    <property type="entry name" value="RIBONUCLEASE III"/>
    <property type="match status" value="1"/>
</dbReference>
<dbReference type="GO" id="GO:0019843">
    <property type="term" value="F:rRNA binding"/>
    <property type="evidence" value="ECO:0007669"/>
    <property type="project" value="UniProtKB-KW"/>
</dbReference>
<evidence type="ECO:0000313" key="12">
    <source>
        <dbReference type="EMBL" id="KKS82871.1"/>
    </source>
</evidence>
<keyword evidence="9" id="KW-0460">Magnesium</keyword>
<feature type="domain" description="DRBM" evidence="10">
    <location>
        <begin position="159"/>
        <end position="228"/>
    </location>
</feature>
<dbReference type="Gene3D" id="3.30.160.20">
    <property type="match status" value="1"/>
</dbReference>
<evidence type="ECO:0000259" key="11">
    <source>
        <dbReference type="PROSITE" id="PS50142"/>
    </source>
</evidence>
<dbReference type="SMART" id="SM00535">
    <property type="entry name" value="RIBOc"/>
    <property type="match status" value="1"/>
</dbReference>
<keyword evidence="9" id="KW-0479">Metal-binding</keyword>
<dbReference type="InterPro" id="IPR000999">
    <property type="entry name" value="RNase_III_dom"/>
</dbReference>
<dbReference type="AlphaFoldDB" id="A0A0G1EIL0"/>
<dbReference type="PATRIC" id="fig|1619011.3.peg.197"/>
<evidence type="ECO:0000256" key="9">
    <source>
        <dbReference type="HAMAP-Rule" id="MF_00104"/>
    </source>
</evidence>
<comment type="caution">
    <text evidence="12">The sequence shown here is derived from an EMBL/GenBank/DDBJ whole genome shotgun (WGS) entry which is preliminary data.</text>
</comment>
<keyword evidence="9" id="KW-0699">rRNA-binding</keyword>
<dbReference type="GO" id="GO:0003725">
    <property type="term" value="F:double-stranded RNA binding"/>
    <property type="evidence" value="ECO:0007669"/>
    <property type="project" value="TreeGrafter"/>
</dbReference>
<dbReference type="PANTHER" id="PTHR11207:SF0">
    <property type="entry name" value="RIBONUCLEASE 3"/>
    <property type="match status" value="1"/>
</dbReference>
<gene>
    <name evidence="9" type="primary">rnc</name>
    <name evidence="12" type="ORF">UV58_C0004G0044</name>
</gene>
<feature type="binding site" evidence="9">
    <location>
        <position position="118"/>
    </location>
    <ligand>
        <name>Mg(2+)</name>
        <dbReference type="ChEBI" id="CHEBI:18420"/>
    </ligand>
</feature>
<keyword evidence="4 9" id="KW-0507">mRNA processing</keyword>
<organism evidence="12 13">
    <name type="scientific">Candidatus Wolfebacteria bacterium GW2011_GWC1_43_10</name>
    <dbReference type="NCBI Taxonomy" id="1619011"/>
    <lineage>
        <taxon>Bacteria</taxon>
        <taxon>Candidatus Wolfeibacteriota</taxon>
    </lineage>
</organism>
<dbReference type="PROSITE" id="PS50142">
    <property type="entry name" value="RNASE_3_2"/>
    <property type="match status" value="1"/>
</dbReference>
<dbReference type="Pfam" id="PF00035">
    <property type="entry name" value="dsrm"/>
    <property type="match status" value="1"/>
</dbReference>
<name>A0A0G1EIL0_9BACT</name>
<keyword evidence="9" id="KW-0819">tRNA processing</keyword>
<evidence type="ECO:0000256" key="1">
    <source>
        <dbReference type="ARBA" id="ARBA00000109"/>
    </source>
</evidence>
<evidence type="ECO:0000256" key="8">
    <source>
        <dbReference type="ARBA" id="ARBA00022884"/>
    </source>
</evidence>
<dbReference type="InterPro" id="IPR036389">
    <property type="entry name" value="RNase_III_sf"/>
</dbReference>
<dbReference type="SMART" id="SM00358">
    <property type="entry name" value="DSRM"/>
    <property type="match status" value="1"/>
</dbReference>
<comment type="function">
    <text evidence="9">Digests double-stranded RNA. Involved in the processing of primary rRNA transcript to yield the immediate precursors to the large and small rRNAs (23S and 16S). Processes some mRNAs, and tRNAs when they are encoded in the rRNA operon. Processes pre-crRNA and tracrRNA of type II CRISPR loci if present in the organism.</text>
</comment>
<dbReference type="GO" id="GO:0006397">
    <property type="term" value="P:mRNA processing"/>
    <property type="evidence" value="ECO:0007669"/>
    <property type="project" value="UniProtKB-UniRule"/>
</dbReference>
<comment type="cofactor">
    <cofactor evidence="9">
        <name>Mg(2+)</name>
        <dbReference type="ChEBI" id="CHEBI:18420"/>
    </cofactor>
</comment>
<evidence type="ECO:0000256" key="7">
    <source>
        <dbReference type="ARBA" id="ARBA00022801"/>
    </source>
</evidence>
<dbReference type="PROSITE" id="PS50137">
    <property type="entry name" value="DS_RBD"/>
    <property type="match status" value="1"/>
</dbReference>
<evidence type="ECO:0000313" key="13">
    <source>
        <dbReference type="Proteomes" id="UP000034810"/>
    </source>
</evidence>